<keyword evidence="2" id="KW-0472">Membrane</keyword>
<dbReference type="OrthoDB" id="7873824at2"/>
<keyword evidence="2" id="KW-1133">Transmembrane helix</keyword>
<name>A0A2P7S9I4_9HYPH</name>
<dbReference type="EMBL" id="PXYK01000012">
    <property type="protein sequence ID" value="PSJ59153.1"/>
    <property type="molecule type" value="Genomic_DNA"/>
</dbReference>
<dbReference type="Proteomes" id="UP000241229">
    <property type="component" value="Unassembled WGS sequence"/>
</dbReference>
<feature type="region of interest" description="Disordered" evidence="1">
    <location>
        <begin position="1"/>
        <end position="23"/>
    </location>
</feature>
<evidence type="ECO:0000256" key="2">
    <source>
        <dbReference type="SAM" id="Phobius"/>
    </source>
</evidence>
<evidence type="ECO:0000256" key="1">
    <source>
        <dbReference type="SAM" id="MobiDB-lite"/>
    </source>
</evidence>
<dbReference type="Gene3D" id="2.60.450.10">
    <property type="entry name" value="Lipopolysaccharide (LPS) transport protein A like domain"/>
    <property type="match status" value="1"/>
</dbReference>
<protein>
    <submittedName>
        <fullName evidence="3">LPS export ABC transporter periplasmic protein LptC</fullName>
    </submittedName>
</protein>
<keyword evidence="4" id="KW-1185">Reference proteome</keyword>
<evidence type="ECO:0000313" key="3">
    <source>
        <dbReference type="EMBL" id="PSJ59153.1"/>
    </source>
</evidence>
<accession>A0A2P7S9I4</accession>
<keyword evidence="2" id="KW-0812">Transmembrane</keyword>
<reference evidence="3 4" key="1">
    <citation type="submission" date="2018-03" db="EMBL/GenBank/DDBJ databases">
        <title>The draft genome of Mesorhizobium sp. 6GN-30.</title>
        <authorList>
            <person name="Liu L."/>
            <person name="Li L."/>
            <person name="Wang T."/>
            <person name="Zhang X."/>
            <person name="Liang L."/>
        </authorList>
    </citation>
    <scope>NUCLEOTIDE SEQUENCE [LARGE SCALE GENOMIC DNA]</scope>
    <source>
        <strain evidence="3 4">6GN30</strain>
    </source>
</reference>
<dbReference type="AlphaFoldDB" id="A0A2P7S9I4"/>
<gene>
    <name evidence="3" type="ORF">C7I84_14130</name>
</gene>
<organism evidence="3 4">
    <name type="scientific">Kumtagia ephedrae</name>
    <dbReference type="NCBI Taxonomy" id="2116701"/>
    <lineage>
        <taxon>Bacteria</taxon>
        <taxon>Pseudomonadati</taxon>
        <taxon>Pseudomonadota</taxon>
        <taxon>Alphaproteobacteria</taxon>
        <taxon>Hyphomicrobiales</taxon>
        <taxon>Phyllobacteriaceae</taxon>
        <taxon>Kumtagia</taxon>
    </lineage>
</organism>
<comment type="caution">
    <text evidence="3">The sequence shown here is derived from an EMBL/GenBank/DDBJ whole genome shotgun (WGS) entry which is preliminary data.</text>
</comment>
<evidence type="ECO:0000313" key="4">
    <source>
        <dbReference type="Proteomes" id="UP000241229"/>
    </source>
</evidence>
<dbReference type="Pfam" id="PF06835">
    <property type="entry name" value="LptC"/>
    <property type="match status" value="1"/>
</dbReference>
<dbReference type="InterPro" id="IPR010664">
    <property type="entry name" value="LipoPS_assembly_LptC-rel"/>
</dbReference>
<proteinExistence type="predicted"/>
<feature type="transmembrane region" description="Helical" evidence="2">
    <location>
        <begin position="43"/>
        <end position="61"/>
    </location>
</feature>
<sequence length="228" mass="24348">MLARSTDTPEAAPPHVPGRSGTDRLAMFRTAARHSRNVRALKIALPALALVMAALFLFQSYRSSPGSVEIVAETSAVSEGKLVMANPKLEGFTEDNRPYSVSALRAVQDIANEAIVELQGIAATLPLNDEMSATIDAARGVFDRNMNTLDVNSEINITTSDGSQAKLGSALIDIAGGRMTTDKPVEIRFKNGSINSDALSVEQNGKLVVFDKRVRVNIVPPKAETASQ</sequence>